<dbReference type="Proteomes" id="UP000887565">
    <property type="component" value="Unplaced"/>
</dbReference>
<organism evidence="1 2">
    <name type="scientific">Romanomermis culicivorax</name>
    <name type="common">Nematode worm</name>
    <dbReference type="NCBI Taxonomy" id="13658"/>
    <lineage>
        <taxon>Eukaryota</taxon>
        <taxon>Metazoa</taxon>
        <taxon>Ecdysozoa</taxon>
        <taxon>Nematoda</taxon>
        <taxon>Enoplea</taxon>
        <taxon>Dorylaimia</taxon>
        <taxon>Mermithida</taxon>
        <taxon>Mermithoidea</taxon>
        <taxon>Mermithidae</taxon>
        <taxon>Romanomermis</taxon>
    </lineage>
</organism>
<reference evidence="2" key="1">
    <citation type="submission" date="2022-11" db="UniProtKB">
        <authorList>
            <consortium name="WormBaseParasite"/>
        </authorList>
    </citation>
    <scope>IDENTIFICATION</scope>
</reference>
<sequence>MVNFGGVQRVMGKQHRGVVYLGDEAVTAKDQEQNNVDGLLENRKAAGNLSLSLETSSAHMAETVAFRVRFSGKTFFLRASSYRGGEMSMLRITLYASKWIALTMGSLFFFWRSVLNGVPNRGYISAQSSASSKETMMVCLLLTRENSAVQSSGVAVKVLKTNIVPLGNGS</sequence>
<protein>
    <submittedName>
        <fullName evidence="2">Uncharacterized protein</fullName>
    </submittedName>
</protein>
<accession>A0A915KE54</accession>
<dbReference type="WBParaSite" id="nRc.2.0.1.t36665-RA">
    <property type="protein sequence ID" value="nRc.2.0.1.t36665-RA"/>
    <property type="gene ID" value="nRc.2.0.1.g36665"/>
</dbReference>
<proteinExistence type="predicted"/>
<name>A0A915KE54_ROMCU</name>
<evidence type="ECO:0000313" key="1">
    <source>
        <dbReference type="Proteomes" id="UP000887565"/>
    </source>
</evidence>
<dbReference type="AlphaFoldDB" id="A0A915KE54"/>
<evidence type="ECO:0000313" key="2">
    <source>
        <dbReference type="WBParaSite" id="nRc.2.0.1.t36665-RA"/>
    </source>
</evidence>
<keyword evidence="1" id="KW-1185">Reference proteome</keyword>